<dbReference type="PANTHER" id="PTHR13696:SF96">
    <property type="entry name" value="COBQ_COBB_MIND_PARA NUCLEOTIDE BINDING DOMAIN-CONTAINING PROTEIN"/>
    <property type="match status" value="1"/>
</dbReference>
<accession>A0A345L0K7</accession>
<dbReference type="Pfam" id="PF01656">
    <property type="entry name" value="CbiA"/>
    <property type="match status" value="1"/>
</dbReference>
<dbReference type="PANTHER" id="PTHR13696">
    <property type="entry name" value="P-LOOP CONTAINING NUCLEOSIDE TRIPHOSPHATE HYDROLASE"/>
    <property type="match status" value="1"/>
</dbReference>
<name>A0A345L0K7_9CAUD</name>
<organism evidence="2 3">
    <name type="scientific">Mycobacterium phage Steamy</name>
    <dbReference type="NCBI Taxonomy" id="2250309"/>
    <lineage>
        <taxon>Viruses</taxon>
        <taxon>Duplodnaviria</taxon>
        <taxon>Heunggongvirae</taxon>
        <taxon>Uroviricota</taxon>
        <taxon>Caudoviricetes</taxon>
        <taxon>Pharaohvirus</taxon>
        <taxon>Pharaohvirus steamy</taxon>
    </lineage>
</organism>
<dbReference type="RefSeq" id="YP_010061821.1">
    <property type="nucleotide sequence ID" value="NC_054787.1"/>
</dbReference>
<dbReference type="InterPro" id="IPR002586">
    <property type="entry name" value="CobQ/CobB/MinD/ParA_Nub-bd_dom"/>
</dbReference>
<proteinExistence type="predicted"/>
<reference evidence="3" key="1">
    <citation type="submission" date="2018-06" db="EMBL/GenBank/DDBJ databases">
        <authorList>
            <person name="Zhirakovskaya E."/>
        </authorList>
    </citation>
    <scope>NUCLEOTIDE SEQUENCE [LARGE SCALE GENOMIC DNA]</scope>
</reference>
<dbReference type="CDD" id="cd02042">
    <property type="entry name" value="ParAB_family"/>
    <property type="match status" value="1"/>
</dbReference>
<dbReference type="InterPro" id="IPR027417">
    <property type="entry name" value="P-loop_NTPase"/>
</dbReference>
<evidence type="ECO:0000259" key="1">
    <source>
        <dbReference type="Pfam" id="PF01656"/>
    </source>
</evidence>
<dbReference type="GeneID" id="64871449"/>
<dbReference type="SUPFAM" id="SSF52540">
    <property type="entry name" value="P-loop containing nucleoside triphosphate hydrolases"/>
    <property type="match status" value="1"/>
</dbReference>
<gene>
    <name evidence="2" type="primary">34</name>
    <name evidence="2" type="ORF">SEA_STEAMY_34</name>
</gene>
<evidence type="ECO:0000313" key="2">
    <source>
        <dbReference type="EMBL" id="AXH48809.1"/>
    </source>
</evidence>
<dbReference type="KEGG" id="vg:64871449"/>
<dbReference type="InterPro" id="IPR050678">
    <property type="entry name" value="DNA_Partitioning_ATPase"/>
</dbReference>
<protein>
    <submittedName>
        <fullName evidence="2">ParA-like dsDNA partitioning protein</fullName>
    </submittedName>
</protein>
<feature type="domain" description="CobQ/CobB/MinD/ParA nucleotide binding" evidence="1">
    <location>
        <begin position="4"/>
        <end position="160"/>
    </location>
</feature>
<evidence type="ECO:0000313" key="3">
    <source>
        <dbReference type="Proteomes" id="UP000259157"/>
    </source>
</evidence>
<dbReference type="EMBL" id="MH513984">
    <property type="protein sequence ID" value="AXH48809.1"/>
    <property type="molecule type" value="Genomic_DNA"/>
</dbReference>
<dbReference type="Gene3D" id="3.40.50.300">
    <property type="entry name" value="P-loop containing nucleotide triphosphate hydrolases"/>
    <property type="match status" value="1"/>
</dbReference>
<dbReference type="Proteomes" id="UP000259157">
    <property type="component" value="Segment"/>
</dbReference>
<dbReference type="PIRSF" id="PIRSF009320">
    <property type="entry name" value="Nuc_binding_HP_1000"/>
    <property type="match status" value="1"/>
</dbReference>
<keyword evidence="3" id="KW-1185">Reference proteome</keyword>
<sequence>MTTISVVHTKGGVGKTTSAIYLATAAAKLGRGVVVVDADPQRSAAVWAEKCRLPFEVMLPSGRLPDEELVIIDTPPGRSERIDEAIDNADLIIIPCGASPMDLSRVWPTLEATVGCPSVVLLTQVDRRANTWSKIKTDLEAKDVLVFDTMIPQRQSIRRSFGRVPSYLSAYNDLLAELDGVIVGV</sequence>